<keyword evidence="2" id="KW-0646">Protease inhibitor</keyword>
<dbReference type="GO" id="GO:0004867">
    <property type="term" value="F:serine-type endopeptidase inhibitor activity"/>
    <property type="evidence" value="ECO:0007669"/>
    <property type="project" value="UniProtKB-KW"/>
</dbReference>
<organism evidence="6 7">
    <name type="scientific">Cryptolaemus montrouzieri</name>
    <dbReference type="NCBI Taxonomy" id="559131"/>
    <lineage>
        <taxon>Eukaryota</taxon>
        <taxon>Metazoa</taxon>
        <taxon>Ecdysozoa</taxon>
        <taxon>Arthropoda</taxon>
        <taxon>Hexapoda</taxon>
        <taxon>Insecta</taxon>
        <taxon>Pterygota</taxon>
        <taxon>Neoptera</taxon>
        <taxon>Endopterygota</taxon>
        <taxon>Coleoptera</taxon>
        <taxon>Polyphaga</taxon>
        <taxon>Cucujiformia</taxon>
        <taxon>Coccinelloidea</taxon>
        <taxon>Coccinellidae</taxon>
        <taxon>Scymninae</taxon>
        <taxon>Scymnini</taxon>
        <taxon>Cryptolaemus</taxon>
    </lineage>
</organism>
<dbReference type="InterPro" id="IPR000215">
    <property type="entry name" value="Serpin_fam"/>
</dbReference>
<reference evidence="6 7" key="1">
    <citation type="journal article" date="2021" name="BMC Biol.">
        <title>Horizontally acquired antibacterial genes associated with adaptive radiation of ladybird beetles.</title>
        <authorList>
            <person name="Li H.S."/>
            <person name="Tang X.F."/>
            <person name="Huang Y.H."/>
            <person name="Xu Z.Y."/>
            <person name="Chen M.L."/>
            <person name="Du X.Y."/>
            <person name="Qiu B.Y."/>
            <person name="Chen P.T."/>
            <person name="Zhang W."/>
            <person name="Slipinski A."/>
            <person name="Escalona H.E."/>
            <person name="Waterhouse R.M."/>
            <person name="Zwick A."/>
            <person name="Pang H."/>
        </authorList>
    </citation>
    <scope>NUCLEOTIDE SEQUENCE [LARGE SCALE GENOMIC DNA]</scope>
    <source>
        <strain evidence="6">SYSU2018</strain>
    </source>
</reference>
<dbReference type="PANTHER" id="PTHR11461">
    <property type="entry name" value="SERINE PROTEASE INHIBITOR, SERPIN"/>
    <property type="match status" value="1"/>
</dbReference>
<dbReference type="Proteomes" id="UP001516400">
    <property type="component" value="Unassembled WGS sequence"/>
</dbReference>
<comment type="caution">
    <text evidence="6">The sequence shown here is derived from an EMBL/GenBank/DDBJ whole genome shotgun (WGS) entry which is preliminary data.</text>
</comment>
<dbReference type="InterPro" id="IPR042178">
    <property type="entry name" value="Serpin_sf_1"/>
</dbReference>
<gene>
    <name evidence="6" type="ORF">HHI36_012253</name>
</gene>
<dbReference type="SMART" id="SM00093">
    <property type="entry name" value="SERPIN"/>
    <property type="match status" value="1"/>
</dbReference>
<dbReference type="InterPro" id="IPR023796">
    <property type="entry name" value="Serpin_dom"/>
</dbReference>
<comment type="similarity">
    <text evidence="1 4">Belongs to the serpin family.</text>
</comment>
<evidence type="ECO:0000256" key="4">
    <source>
        <dbReference type="RuleBase" id="RU000411"/>
    </source>
</evidence>
<dbReference type="EMBL" id="JABFTP020000103">
    <property type="protein sequence ID" value="KAL3276882.1"/>
    <property type="molecule type" value="Genomic_DNA"/>
</dbReference>
<evidence type="ECO:0000313" key="6">
    <source>
        <dbReference type="EMBL" id="KAL3276882.1"/>
    </source>
</evidence>
<dbReference type="Gene3D" id="2.30.39.10">
    <property type="entry name" value="Alpha-1-antitrypsin, domain 1"/>
    <property type="match status" value="1"/>
</dbReference>
<dbReference type="PROSITE" id="PS00284">
    <property type="entry name" value="SERPIN"/>
    <property type="match status" value="1"/>
</dbReference>
<accession>A0ABD2NEX2</accession>
<evidence type="ECO:0000259" key="5">
    <source>
        <dbReference type="SMART" id="SM00093"/>
    </source>
</evidence>
<name>A0ABD2NEX2_9CUCU</name>
<evidence type="ECO:0000313" key="7">
    <source>
        <dbReference type="Proteomes" id="UP001516400"/>
    </source>
</evidence>
<dbReference type="Pfam" id="PF00079">
    <property type="entry name" value="Serpin"/>
    <property type="match status" value="1"/>
</dbReference>
<dbReference type="InterPro" id="IPR036186">
    <property type="entry name" value="Serpin_sf"/>
</dbReference>
<proteinExistence type="inferred from homology"/>
<keyword evidence="7" id="KW-1185">Reference proteome</keyword>
<sequence length="414" mass="45650">MWNLINSKKTTNYKAESLISVDEFSYHFINVPNEIAEIMKLLGILTLTLCSVFADDAIEELQKGAVEFSASLYQKAIKDQEGANVILSPLSAQIVLALAQLGAKGETALELTKGLHLPDTPENLDSANKIYLKDGYTINPDFLKLSQEVFDASLENINFAEAAKAAQTINSWVESKTNDKIKNLIDPSALDDLTRLVLVNAVYFKANWSSPFDAYGTSKRKFYKSEKEEIDVDTMHVTDTFKYVENKKLDAKFLELPYEGGDVVMRIIVPNKKEGLTALEGQLSEVLQPQQYNSQSVSLFMPKFKIESTFKLIPALKELGIEKAFEGGKADFSGFLVNPEPLVISDVIQKAFINVTESGTEAAAATAVFIVAPSVPGAPVWPITLEVNRPFLYSICTSSGDPIFLGRVTSPSFF</sequence>
<dbReference type="InterPro" id="IPR023795">
    <property type="entry name" value="Serpin_CS"/>
</dbReference>
<dbReference type="InterPro" id="IPR042185">
    <property type="entry name" value="Serpin_sf_2"/>
</dbReference>
<dbReference type="SUPFAM" id="SSF56574">
    <property type="entry name" value="Serpins"/>
    <property type="match status" value="1"/>
</dbReference>
<dbReference type="PANTHER" id="PTHR11461:SF211">
    <property type="entry name" value="GH10112P-RELATED"/>
    <property type="match status" value="1"/>
</dbReference>
<dbReference type="AlphaFoldDB" id="A0ABD2NEX2"/>
<evidence type="ECO:0000256" key="3">
    <source>
        <dbReference type="ARBA" id="ARBA00022900"/>
    </source>
</evidence>
<feature type="domain" description="Serpin" evidence="5">
    <location>
        <begin position="70"/>
        <end position="411"/>
    </location>
</feature>
<evidence type="ECO:0000256" key="1">
    <source>
        <dbReference type="ARBA" id="ARBA00009500"/>
    </source>
</evidence>
<evidence type="ECO:0000256" key="2">
    <source>
        <dbReference type="ARBA" id="ARBA00022690"/>
    </source>
</evidence>
<protein>
    <recommendedName>
        <fullName evidence="5">Serpin domain-containing protein</fullName>
    </recommendedName>
</protein>
<dbReference type="Gene3D" id="3.30.497.10">
    <property type="entry name" value="Antithrombin, subunit I, domain 2"/>
    <property type="match status" value="1"/>
</dbReference>
<keyword evidence="3" id="KW-0722">Serine protease inhibitor</keyword>